<name>D2UZS0_NAEGR</name>
<dbReference type="InterPro" id="IPR011990">
    <property type="entry name" value="TPR-like_helical_dom_sf"/>
</dbReference>
<dbReference type="Pfam" id="PF01984">
    <property type="entry name" value="dsDNA_bind"/>
    <property type="match status" value="1"/>
</dbReference>
<dbReference type="InterPro" id="IPR002836">
    <property type="entry name" value="PDCD5-like"/>
</dbReference>
<proteinExistence type="inferred from homology"/>
<feature type="region of interest" description="Disordered" evidence="5">
    <location>
        <begin position="683"/>
        <end position="721"/>
    </location>
</feature>
<sequence length="721" mass="83302">MNQLFGKENFKVIIKKLNQQIHNEFYDSACEIGTLMISACFNSIVKGSPSTDSNISPYQSSWNFSSPEYCVDTLANVVLVSFKENCKSNSPQEEVEMLQIFVDLIVSYSRALFGNNEFVKAKHYLAQASAISSYILENLSSKTQEDQKKHYYICELLADACLKINLDDEAEIHLKSIPKEFRNVKNCMKLGDIYMKNDKSREAVACYQDVLRLDRYSISAVEKLIKLGLPEDKKKNLTDYYKKEDWLAKLVDVKYYSHNNQHEKLIQSLKSLEKSFPNNVELKLNLAECYDQLSKYDEAIELFKKCYKMDAYTDCKSSTFATLLQTTGHPIELQSLSTRLLKTNKGSSECWLVLAIYYTSRTTLFSVVSDESESNKNSLQQNMEMAIRAVDKALELNPSFILAYLWKGHLLLMAQQHNKAILIYKQAKKISTDIRIYQGLVKAHLSIPQHFQDALNIALSAQKIYHGKFDYKPHILLGSVYTMKEEFHDNAQKEFESALKICQETKNEFGMEEALLGKVELDIKRQHFDSAIKTLQSPNLKQNTDIIQTKLGQIYLLQQRFEDAFQCFHKALSLNRFNEIARQELLKLEESVPQDEEEQEEDYEIAKQQEQQKKAMEEAEEKRRAILSQILEHDARERLNRIFLVRPERARAFEDYAIKLAQGGKLPGKINEELLVKMLEQMSGSGSTKVKIQRKKSSFDSDDDDDNDDEDDDDEDDDFFK</sequence>
<keyword evidence="7" id="KW-1185">Reference proteome</keyword>
<dbReference type="InterPro" id="IPR019734">
    <property type="entry name" value="TPR_rpt"/>
</dbReference>
<dbReference type="InParanoid" id="D2UZS0"/>
<dbReference type="SUPFAM" id="SSF46950">
    <property type="entry name" value="Double-stranded DNA-binding domain"/>
    <property type="match status" value="1"/>
</dbReference>
<accession>D2UZS0</accession>
<feature type="compositionally biased region" description="Acidic residues" evidence="5">
    <location>
        <begin position="592"/>
        <end position="603"/>
    </location>
</feature>
<dbReference type="EMBL" id="GG738846">
    <property type="protein sequence ID" value="EFC50209.1"/>
    <property type="molecule type" value="Genomic_DNA"/>
</dbReference>
<dbReference type="Pfam" id="PF13181">
    <property type="entry name" value="TPR_8"/>
    <property type="match status" value="3"/>
</dbReference>
<dbReference type="Gene3D" id="1.10.8.140">
    <property type="entry name" value="PDCD5-like"/>
    <property type="match status" value="1"/>
</dbReference>
<dbReference type="SMART" id="SM00028">
    <property type="entry name" value="TPR"/>
    <property type="match status" value="4"/>
</dbReference>
<dbReference type="OMA" id="SACFNSI"/>
<dbReference type="VEuPathDB" id="AmoebaDB:NAEGRDRAFT_77958"/>
<evidence type="ECO:0000256" key="5">
    <source>
        <dbReference type="SAM" id="MobiDB-lite"/>
    </source>
</evidence>
<dbReference type="GO" id="GO:0003677">
    <property type="term" value="F:DNA binding"/>
    <property type="evidence" value="ECO:0007669"/>
    <property type="project" value="InterPro"/>
</dbReference>
<dbReference type="SUPFAM" id="SSF48452">
    <property type="entry name" value="TPR-like"/>
    <property type="match status" value="3"/>
</dbReference>
<dbReference type="KEGG" id="ngr:NAEGRDRAFT_77958"/>
<feature type="coiled-coil region" evidence="4">
    <location>
        <begin position="369"/>
        <end position="396"/>
    </location>
</feature>
<dbReference type="GO" id="GO:0016567">
    <property type="term" value="P:protein ubiquitination"/>
    <property type="evidence" value="ECO:0007669"/>
    <property type="project" value="TreeGrafter"/>
</dbReference>
<dbReference type="PANTHER" id="PTHR12558:SF36">
    <property type="entry name" value="ANAPHASE-PROMOTING COMPLEX SUBUNIT 7"/>
    <property type="match status" value="1"/>
</dbReference>
<dbReference type="PANTHER" id="PTHR12558">
    <property type="entry name" value="CELL DIVISION CYCLE 16,23,27"/>
    <property type="match status" value="1"/>
</dbReference>
<reference evidence="6 7" key="1">
    <citation type="journal article" date="2010" name="Cell">
        <title>The genome of Naegleria gruberi illuminates early eukaryotic versatility.</title>
        <authorList>
            <person name="Fritz-Laylin L.K."/>
            <person name="Prochnik S.E."/>
            <person name="Ginger M.L."/>
            <person name="Dacks J.B."/>
            <person name="Carpenter M.L."/>
            <person name="Field M.C."/>
            <person name="Kuo A."/>
            <person name="Paredez A."/>
            <person name="Chapman J."/>
            <person name="Pham J."/>
            <person name="Shu S."/>
            <person name="Neupane R."/>
            <person name="Cipriano M."/>
            <person name="Mancuso J."/>
            <person name="Tu H."/>
            <person name="Salamov A."/>
            <person name="Lindquist E."/>
            <person name="Shapiro H."/>
            <person name="Lucas S."/>
            <person name="Grigoriev I.V."/>
            <person name="Cande W.Z."/>
            <person name="Fulton C."/>
            <person name="Rokhsar D.S."/>
            <person name="Dawson S.C."/>
        </authorList>
    </citation>
    <scope>NUCLEOTIDE SEQUENCE [LARGE SCALE GENOMIC DNA]</scope>
    <source>
        <strain evidence="6 7">NEG-M</strain>
    </source>
</reference>
<keyword evidence="4" id="KW-0175">Coiled coil</keyword>
<comment type="similarity">
    <text evidence="1">Belongs to the PDCD5 family.</text>
</comment>
<feature type="compositionally biased region" description="Basic and acidic residues" evidence="5">
    <location>
        <begin position="604"/>
        <end position="617"/>
    </location>
</feature>
<dbReference type="AlphaFoldDB" id="D2UZS0"/>
<feature type="repeat" description="TPR" evidence="3">
    <location>
        <begin position="545"/>
        <end position="578"/>
    </location>
</feature>
<gene>
    <name evidence="6" type="ORF">NAEGRDRAFT_77958</name>
</gene>
<dbReference type="GO" id="GO:0045842">
    <property type="term" value="P:positive regulation of mitotic metaphase/anaphase transition"/>
    <property type="evidence" value="ECO:0007669"/>
    <property type="project" value="TreeGrafter"/>
</dbReference>
<dbReference type="Gene3D" id="1.25.40.10">
    <property type="entry name" value="Tetratricopeptide repeat domain"/>
    <property type="match status" value="1"/>
</dbReference>
<dbReference type="STRING" id="5762.D2UZS0"/>
<protein>
    <submittedName>
        <fullName evidence="6">Predicted protein</fullName>
    </submittedName>
</protein>
<evidence type="ECO:0000256" key="4">
    <source>
        <dbReference type="SAM" id="Coils"/>
    </source>
</evidence>
<keyword evidence="2 3" id="KW-0802">TPR repeat</keyword>
<feature type="region of interest" description="Disordered" evidence="5">
    <location>
        <begin position="591"/>
        <end position="617"/>
    </location>
</feature>
<dbReference type="Proteomes" id="UP000006671">
    <property type="component" value="Unassembled WGS sequence"/>
</dbReference>
<dbReference type="eggNOG" id="KOG1174">
    <property type="taxonomic scope" value="Eukaryota"/>
</dbReference>
<dbReference type="RefSeq" id="XP_002682953.1">
    <property type="nucleotide sequence ID" value="XM_002682907.1"/>
</dbReference>
<evidence type="ECO:0000313" key="7">
    <source>
        <dbReference type="Proteomes" id="UP000006671"/>
    </source>
</evidence>
<evidence type="ECO:0000256" key="2">
    <source>
        <dbReference type="ARBA" id="ARBA00022803"/>
    </source>
</evidence>
<feature type="repeat" description="TPR" evidence="3">
    <location>
        <begin position="280"/>
        <end position="313"/>
    </location>
</feature>
<dbReference type="eggNOG" id="KOG3431">
    <property type="taxonomic scope" value="Eukaryota"/>
</dbReference>
<dbReference type="OrthoDB" id="308440at2759"/>
<feature type="compositionally biased region" description="Acidic residues" evidence="5">
    <location>
        <begin position="700"/>
        <end position="721"/>
    </location>
</feature>
<dbReference type="PROSITE" id="PS50005">
    <property type="entry name" value="TPR"/>
    <property type="match status" value="2"/>
</dbReference>
<organism evidence="7">
    <name type="scientific">Naegleria gruberi</name>
    <name type="common">Amoeba</name>
    <dbReference type="NCBI Taxonomy" id="5762"/>
    <lineage>
        <taxon>Eukaryota</taxon>
        <taxon>Discoba</taxon>
        <taxon>Heterolobosea</taxon>
        <taxon>Tetramitia</taxon>
        <taxon>Eutetramitia</taxon>
        <taxon>Vahlkampfiidae</taxon>
        <taxon>Naegleria</taxon>
    </lineage>
</organism>
<dbReference type="GO" id="GO:0051301">
    <property type="term" value="P:cell division"/>
    <property type="evidence" value="ECO:0007669"/>
    <property type="project" value="TreeGrafter"/>
</dbReference>
<dbReference type="GeneID" id="8859562"/>
<evidence type="ECO:0000313" key="6">
    <source>
        <dbReference type="EMBL" id="EFC50209.1"/>
    </source>
</evidence>
<evidence type="ECO:0000256" key="3">
    <source>
        <dbReference type="PROSITE-ProRule" id="PRU00339"/>
    </source>
</evidence>
<evidence type="ECO:0000256" key="1">
    <source>
        <dbReference type="ARBA" id="ARBA00010490"/>
    </source>
</evidence>
<dbReference type="GO" id="GO:0005680">
    <property type="term" value="C:anaphase-promoting complex"/>
    <property type="evidence" value="ECO:0007669"/>
    <property type="project" value="TreeGrafter"/>
</dbReference>
<dbReference type="InterPro" id="IPR036883">
    <property type="entry name" value="PDCD5-like_sf"/>
</dbReference>